<sequence length="742" mass="85937">MVSVCVLRNNPAALGTIDQPHCQHFQALDRRRASSIPQRSRVMNRLGGIVEGGIYGSATATITFSYTRRQPRHQFGVNDCDSSSFKDNNGRHSRQAASHELQADEDTVSKSRFGPQLDAEVESLVSRINENVVIMDRAIQNPLCLEVPKGYLMEAALSATSFYQTRAEVRTHAKKRKRELGTLPKKLRYDRQQERHGFQAQEVNLKGAVHLDDCRPSNLTIDIHPLFDRSCFDDTPDAIYDQLIPALKLATMFLTQPICMQFWVTLAMGYRREDAEMSAHNGKQCRRIESHIELTQERAHAMIERIITLGRSKLIHFRFKNRLSSNRGGAWGTSAPICDYRGIQQEFHGQQGPLIRSIIKLHADYYIVAKKLSQLKYPEVSQKLRFSFNFAVLLVHELAHSIEGIHIRGRADQWLDWQTFRIYREVYWLDWQDVEHGSELGRAWEETMFGGEIGLVNNRADGSHGIGTSDWPPRGSLDDPDRRIWHTISMEYIERIFQMETWQRNFDLKQWRDFNIERDGAASLYINSFTTMSWDKKQSVADEEIAELVALENEQPAKKKRLTGEGETEEHRLEDDEVIEQAVEEQELHRTLPDYNRQVPMFRNTRRLSSVMPGALPSSKARAILSPRTRKPRRCRSPRSGASAGKTPSWLKEGQREFMKDQRSKDHERRLADELTRQTHALERSKAEKLTSELIKKIKSRPIGLMDKHRMRKRTEQTNKRAQEKRKLKRCLSRNVCRSRRS</sequence>
<proteinExistence type="predicted"/>
<feature type="compositionally biased region" description="Basic residues" evidence="1">
    <location>
        <begin position="628"/>
        <end position="637"/>
    </location>
</feature>
<feature type="region of interest" description="Disordered" evidence="1">
    <location>
        <begin position="75"/>
        <end position="108"/>
    </location>
</feature>
<evidence type="ECO:0000256" key="1">
    <source>
        <dbReference type="SAM" id="MobiDB-lite"/>
    </source>
</evidence>
<accession>A0ABR4B5U3</accession>
<feature type="compositionally biased region" description="Basic residues" evidence="1">
    <location>
        <begin position="723"/>
        <end position="742"/>
    </location>
</feature>
<organism evidence="2 3">
    <name type="scientific">Lepraria finkii</name>
    <dbReference type="NCBI Taxonomy" id="1340010"/>
    <lineage>
        <taxon>Eukaryota</taxon>
        <taxon>Fungi</taxon>
        <taxon>Dikarya</taxon>
        <taxon>Ascomycota</taxon>
        <taxon>Pezizomycotina</taxon>
        <taxon>Lecanoromycetes</taxon>
        <taxon>OSLEUM clade</taxon>
        <taxon>Lecanoromycetidae</taxon>
        <taxon>Lecanorales</taxon>
        <taxon>Lecanorineae</taxon>
        <taxon>Stereocaulaceae</taxon>
        <taxon>Lepraria</taxon>
    </lineage>
</organism>
<name>A0ABR4B5U3_9LECA</name>
<gene>
    <name evidence="2" type="ORF">ABVK25_006922</name>
</gene>
<reference evidence="2 3" key="1">
    <citation type="submission" date="2024-09" db="EMBL/GenBank/DDBJ databases">
        <title>Rethinking Asexuality: The Enigmatic Case of Functional Sexual Genes in Lepraria (Stereocaulaceae).</title>
        <authorList>
            <person name="Doellman M."/>
            <person name="Sun Y."/>
            <person name="Barcenas-Pena A."/>
            <person name="Lumbsch H.T."/>
            <person name="Grewe F."/>
        </authorList>
    </citation>
    <scope>NUCLEOTIDE SEQUENCE [LARGE SCALE GENOMIC DNA]</scope>
    <source>
        <strain evidence="2 3">Grewe 0041</strain>
    </source>
</reference>
<protein>
    <submittedName>
        <fullName evidence="2">Uncharacterized protein</fullName>
    </submittedName>
</protein>
<feature type="region of interest" description="Disordered" evidence="1">
    <location>
        <begin position="624"/>
        <end position="667"/>
    </location>
</feature>
<feature type="region of interest" description="Disordered" evidence="1">
    <location>
        <begin position="709"/>
        <end position="742"/>
    </location>
</feature>
<evidence type="ECO:0000313" key="2">
    <source>
        <dbReference type="EMBL" id="KAL2052682.1"/>
    </source>
</evidence>
<feature type="compositionally biased region" description="Basic and acidic residues" evidence="1">
    <location>
        <begin position="653"/>
        <end position="667"/>
    </location>
</feature>
<keyword evidence="3" id="KW-1185">Reference proteome</keyword>
<dbReference type="EMBL" id="JBHFEH010000025">
    <property type="protein sequence ID" value="KAL2052682.1"/>
    <property type="molecule type" value="Genomic_DNA"/>
</dbReference>
<dbReference type="Proteomes" id="UP001590951">
    <property type="component" value="Unassembled WGS sequence"/>
</dbReference>
<comment type="caution">
    <text evidence="2">The sequence shown here is derived from an EMBL/GenBank/DDBJ whole genome shotgun (WGS) entry which is preliminary data.</text>
</comment>
<evidence type="ECO:0000313" key="3">
    <source>
        <dbReference type="Proteomes" id="UP001590951"/>
    </source>
</evidence>